<accession>A0A8E2ED23</accession>
<sequence>MLYWWRRLGSRDSRREEVHTGPSRVEDPPFLLLILLLHPSKAAPQRLAAKGYIQTRIKKHRDRWVGEKKLLLLRTCADEDQDMRRDVIIYEIGVL</sequence>
<gene>
    <name evidence="1" type="ORF">K432DRAFT_381030</name>
</gene>
<protein>
    <submittedName>
        <fullName evidence="1">Uncharacterized protein</fullName>
    </submittedName>
</protein>
<dbReference type="AlphaFoldDB" id="A0A8E2ED23"/>
<organism evidence="1 2">
    <name type="scientific">Lepidopterella palustris CBS 459.81</name>
    <dbReference type="NCBI Taxonomy" id="1314670"/>
    <lineage>
        <taxon>Eukaryota</taxon>
        <taxon>Fungi</taxon>
        <taxon>Dikarya</taxon>
        <taxon>Ascomycota</taxon>
        <taxon>Pezizomycotina</taxon>
        <taxon>Dothideomycetes</taxon>
        <taxon>Pleosporomycetidae</taxon>
        <taxon>Mytilinidiales</taxon>
        <taxon>Argynnaceae</taxon>
        <taxon>Lepidopterella</taxon>
    </lineage>
</organism>
<dbReference type="Proteomes" id="UP000250266">
    <property type="component" value="Unassembled WGS sequence"/>
</dbReference>
<keyword evidence="2" id="KW-1185">Reference proteome</keyword>
<evidence type="ECO:0000313" key="2">
    <source>
        <dbReference type="Proteomes" id="UP000250266"/>
    </source>
</evidence>
<dbReference type="EMBL" id="KV744910">
    <property type="protein sequence ID" value="OCK81732.1"/>
    <property type="molecule type" value="Genomic_DNA"/>
</dbReference>
<proteinExistence type="predicted"/>
<evidence type="ECO:0000313" key="1">
    <source>
        <dbReference type="EMBL" id="OCK81732.1"/>
    </source>
</evidence>
<reference evidence="1 2" key="1">
    <citation type="journal article" date="2016" name="Nat. Commun.">
        <title>Ectomycorrhizal ecology is imprinted in the genome of the dominant symbiotic fungus Cenococcum geophilum.</title>
        <authorList>
            <consortium name="DOE Joint Genome Institute"/>
            <person name="Peter M."/>
            <person name="Kohler A."/>
            <person name="Ohm R.A."/>
            <person name="Kuo A."/>
            <person name="Krutzmann J."/>
            <person name="Morin E."/>
            <person name="Arend M."/>
            <person name="Barry K.W."/>
            <person name="Binder M."/>
            <person name="Choi C."/>
            <person name="Clum A."/>
            <person name="Copeland A."/>
            <person name="Grisel N."/>
            <person name="Haridas S."/>
            <person name="Kipfer T."/>
            <person name="LaButti K."/>
            <person name="Lindquist E."/>
            <person name="Lipzen A."/>
            <person name="Maire R."/>
            <person name="Meier B."/>
            <person name="Mihaltcheva S."/>
            <person name="Molinier V."/>
            <person name="Murat C."/>
            <person name="Poggeler S."/>
            <person name="Quandt C.A."/>
            <person name="Sperisen C."/>
            <person name="Tritt A."/>
            <person name="Tisserant E."/>
            <person name="Crous P.W."/>
            <person name="Henrissat B."/>
            <person name="Nehls U."/>
            <person name="Egli S."/>
            <person name="Spatafora J.W."/>
            <person name="Grigoriev I.V."/>
            <person name="Martin F.M."/>
        </authorList>
    </citation>
    <scope>NUCLEOTIDE SEQUENCE [LARGE SCALE GENOMIC DNA]</scope>
    <source>
        <strain evidence="1 2">CBS 459.81</strain>
    </source>
</reference>
<name>A0A8E2ED23_9PEZI</name>